<proteinExistence type="predicted"/>
<protein>
    <submittedName>
        <fullName evidence="2">VOC family protein</fullName>
    </submittedName>
</protein>
<evidence type="ECO:0000313" key="3">
    <source>
        <dbReference type="Proteomes" id="UP000276770"/>
    </source>
</evidence>
<evidence type="ECO:0000313" key="2">
    <source>
        <dbReference type="EMBL" id="RLQ93307.1"/>
    </source>
</evidence>
<dbReference type="InterPro" id="IPR037523">
    <property type="entry name" value="VOC_core"/>
</dbReference>
<comment type="caution">
    <text evidence="2">The sequence shown here is derived from an EMBL/GenBank/DDBJ whole genome shotgun (WGS) entry which is preliminary data.</text>
</comment>
<dbReference type="AlphaFoldDB" id="A0A3L7JR50"/>
<dbReference type="SUPFAM" id="SSF54593">
    <property type="entry name" value="Glyoxalase/Bleomycin resistance protein/Dihydroxybiphenyl dioxygenase"/>
    <property type="match status" value="1"/>
</dbReference>
<dbReference type="EMBL" id="RCVZ01000015">
    <property type="protein sequence ID" value="RLQ93307.1"/>
    <property type="molecule type" value="Genomic_DNA"/>
</dbReference>
<dbReference type="Proteomes" id="UP000276770">
    <property type="component" value="Unassembled WGS sequence"/>
</dbReference>
<keyword evidence="3" id="KW-1185">Reference proteome</keyword>
<name>A0A3L7JR50_9BACI</name>
<dbReference type="OrthoDB" id="9798201at2"/>
<dbReference type="InterPro" id="IPR029068">
    <property type="entry name" value="Glyas_Bleomycin-R_OHBP_Dase"/>
</dbReference>
<dbReference type="RefSeq" id="WP_121681997.1">
    <property type="nucleotide sequence ID" value="NZ_RCVZ01000015.1"/>
</dbReference>
<gene>
    <name evidence="2" type="ORF">D9X91_17750</name>
</gene>
<dbReference type="PROSITE" id="PS51819">
    <property type="entry name" value="VOC"/>
    <property type="match status" value="1"/>
</dbReference>
<sequence length="137" mass="15862">MKQSFSFGNIVPLIPALHLDETIAFYVKELGFTKIFQDEDSGYTGLCRDDVELHLYKTEDQALSKQLAEWTVIRLQTSKIEKLYRILKDKDFLHPNANKIELKEYGLKEFSIVDPSGVLITFYENPRHFGNITAVDF</sequence>
<dbReference type="Gene3D" id="3.10.180.10">
    <property type="entry name" value="2,3-Dihydroxybiphenyl 1,2-Dioxygenase, domain 1"/>
    <property type="match status" value="1"/>
</dbReference>
<organism evidence="2 3">
    <name type="scientific">Falsibacillus albus</name>
    <dbReference type="NCBI Taxonomy" id="2478915"/>
    <lineage>
        <taxon>Bacteria</taxon>
        <taxon>Bacillati</taxon>
        <taxon>Bacillota</taxon>
        <taxon>Bacilli</taxon>
        <taxon>Bacillales</taxon>
        <taxon>Bacillaceae</taxon>
        <taxon>Falsibacillus</taxon>
    </lineage>
</organism>
<accession>A0A3L7JR50</accession>
<feature type="domain" description="VOC" evidence="1">
    <location>
        <begin position="6"/>
        <end position="125"/>
    </location>
</feature>
<evidence type="ECO:0000259" key="1">
    <source>
        <dbReference type="PROSITE" id="PS51819"/>
    </source>
</evidence>
<reference evidence="2 3" key="1">
    <citation type="submission" date="2018-10" db="EMBL/GenBank/DDBJ databases">
        <title>Falsibacillus sp. genome draft.</title>
        <authorList>
            <person name="Shi S."/>
        </authorList>
    </citation>
    <scope>NUCLEOTIDE SEQUENCE [LARGE SCALE GENOMIC DNA]</scope>
    <source>
        <strain evidence="2 3">GY 10110</strain>
    </source>
</reference>